<name>W2RR82_CYPE1</name>
<dbReference type="InterPro" id="IPR002678">
    <property type="entry name" value="DUF34/NIF3"/>
</dbReference>
<proteinExistence type="inferred from homology"/>
<dbReference type="SUPFAM" id="SSF102705">
    <property type="entry name" value="NIF3 (NGG1p interacting factor 3)-like"/>
    <property type="match status" value="1"/>
</dbReference>
<dbReference type="InParanoid" id="W2RR82"/>
<evidence type="ECO:0000313" key="2">
    <source>
        <dbReference type="EMBL" id="ETN38952.1"/>
    </source>
</evidence>
<dbReference type="RefSeq" id="XP_008719541.1">
    <property type="nucleotide sequence ID" value="XM_008721319.1"/>
</dbReference>
<dbReference type="Gene3D" id="3.40.1390.30">
    <property type="entry name" value="NIF3 (NGG1p interacting factor 3)-like"/>
    <property type="match status" value="1"/>
</dbReference>
<dbReference type="Pfam" id="PF01784">
    <property type="entry name" value="DUF34_NIF3"/>
    <property type="match status" value="1"/>
</dbReference>
<dbReference type="GeneID" id="19974333"/>
<organism evidence="2 3">
    <name type="scientific">Cyphellophora europaea (strain CBS 101466)</name>
    <name type="common">Phialophora europaea</name>
    <dbReference type="NCBI Taxonomy" id="1220924"/>
    <lineage>
        <taxon>Eukaryota</taxon>
        <taxon>Fungi</taxon>
        <taxon>Dikarya</taxon>
        <taxon>Ascomycota</taxon>
        <taxon>Pezizomycotina</taxon>
        <taxon>Eurotiomycetes</taxon>
        <taxon>Chaetothyriomycetidae</taxon>
        <taxon>Chaetothyriales</taxon>
        <taxon>Cyphellophoraceae</taxon>
        <taxon>Cyphellophora</taxon>
    </lineage>
</organism>
<dbReference type="EMBL" id="KB822722">
    <property type="protein sequence ID" value="ETN38952.1"/>
    <property type="molecule type" value="Genomic_DNA"/>
</dbReference>
<gene>
    <name evidence="2" type="ORF">HMPREF1541_06994</name>
</gene>
<dbReference type="OrthoDB" id="2592744at2759"/>
<reference evidence="2 3" key="1">
    <citation type="submission" date="2013-03" db="EMBL/GenBank/DDBJ databases">
        <title>The Genome Sequence of Phialophora europaea CBS 101466.</title>
        <authorList>
            <consortium name="The Broad Institute Genomics Platform"/>
            <person name="Cuomo C."/>
            <person name="de Hoog S."/>
            <person name="Gorbushina A."/>
            <person name="Walker B."/>
            <person name="Young S.K."/>
            <person name="Zeng Q."/>
            <person name="Gargeya S."/>
            <person name="Fitzgerald M."/>
            <person name="Haas B."/>
            <person name="Abouelleil A."/>
            <person name="Allen A.W."/>
            <person name="Alvarado L."/>
            <person name="Arachchi H.M."/>
            <person name="Berlin A.M."/>
            <person name="Chapman S.B."/>
            <person name="Gainer-Dewar J."/>
            <person name="Goldberg J."/>
            <person name="Griggs A."/>
            <person name="Gujja S."/>
            <person name="Hansen M."/>
            <person name="Howarth C."/>
            <person name="Imamovic A."/>
            <person name="Ireland A."/>
            <person name="Larimer J."/>
            <person name="McCowan C."/>
            <person name="Murphy C."/>
            <person name="Pearson M."/>
            <person name="Poon T.W."/>
            <person name="Priest M."/>
            <person name="Roberts A."/>
            <person name="Saif S."/>
            <person name="Shea T."/>
            <person name="Sisk P."/>
            <person name="Sykes S."/>
            <person name="Wortman J."/>
            <person name="Nusbaum C."/>
            <person name="Birren B."/>
        </authorList>
    </citation>
    <scope>NUCLEOTIDE SEQUENCE [LARGE SCALE GENOMIC DNA]</scope>
    <source>
        <strain evidence="2 3">CBS 101466</strain>
    </source>
</reference>
<dbReference type="VEuPathDB" id="FungiDB:HMPREF1541_06994"/>
<comment type="similarity">
    <text evidence="1">Belongs to the GTP cyclohydrolase I type 2/NIF3 family.</text>
</comment>
<protein>
    <submittedName>
        <fullName evidence="2">Uncharacterized protein</fullName>
    </submittedName>
</protein>
<evidence type="ECO:0000313" key="3">
    <source>
        <dbReference type="Proteomes" id="UP000030752"/>
    </source>
</evidence>
<dbReference type="AlphaFoldDB" id="W2RR82"/>
<evidence type="ECO:0000256" key="1">
    <source>
        <dbReference type="ARBA" id="ARBA00006964"/>
    </source>
</evidence>
<dbReference type="eggNOG" id="ENOG502SKBF">
    <property type="taxonomic scope" value="Eukaryota"/>
</dbReference>
<dbReference type="Proteomes" id="UP000030752">
    <property type="component" value="Unassembled WGS sequence"/>
</dbReference>
<dbReference type="InterPro" id="IPR036069">
    <property type="entry name" value="DUF34/NIF3_sf"/>
</dbReference>
<accession>W2RR82</accession>
<sequence length="289" mass="31938">MPSARPPCLPAHTEVAAFLQGFLPPQANVTDVPFLFHTPRHPLYAPERQRVSRFIFGVTATTGVYAALNDADVRQAPACFLHRPWSLDRRRVRRGSLVFASHNAFDANLTVGWNEALGARLGLRIDNAICIQGYKGNSDRKIGLVAKLAQATPLTVLVEQLKAEFAGAGELFVPQSLEQHLTGSMIDIVAIMNAFHPDEISRVLSAVRDASWLEHDCDGTKLLYLTGAARDYGLEAAAKANMPALCVGHRACEEWGVRYLAEQLRNKWPDVDVVEVLEEEESDIRQMAK</sequence>
<dbReference type="HOGENOM" id="CLU_070095_0_0_1"/>
<keyword evidence="3" id="KW-1185">Reference proteome</keyword>